<reference evidence="8 9" key="1">
    <citation type="journal article" date="2018" name="Plant J.">
        <title>Genome sequences of Chlorella sorokiniana UTEX 1602 and Micractinium conductrix SAG 241.80: implications to maltose excretion by a green alga.</title>
        <authorList>
            <person name="Arriola M.B."/>
            <person name="Velmurugan N."/>
            <person name="Zhang Y."/>
            <person name="Plunkett M.H."/>
            <person name="Hondzo H."/>
            <person name="Barney B.M."/>
        </authorList>
    </citation>
    <scope>NUCLEOTIDE SEQUENCE [LARGE SCALE GENOMIC DNA]</scope>
    <source>
        <strain evidence="9">UTEX 1602</strain>
    </source>
</reference>
<dbReference type="Pfam" id="PF00160">
    <property type="entry name" value="Pro_isomerase"/>
    <property type="match status" value="1"/>
</dbReference>
<organism evidence="8 9">
    <name type="scientific">Chlorella sorokiniana</name>
    <name type="common">Freshwater green alga</name>
    <dbReference type="NCBI Taxonomy" id="3076"/>
    <lineage>
        <taxon>Eukaryota</taxon>
        <taxon>Viridiplantae</taxon>
        <taxon>Chlorophyta</taxon>
        <taxon>core chlorophytes</taxon>
        <taxon>Trebouxiophyceae</taxon>
        <taxon>Chlorellales</taxon>
        <taxon>Chlorellaceae</taxon>
        <taxon>Chlorella clade</taxon>
        <taxon>Chlorella</taxon>
    </lineage>
</organism>
<dbReference type="GO" id="GO:0003755">
    <property type="term" value="F:peptidyl-prolyl cis-trans isomerase activity"/>
    <property type="evidence" value="ECO:0007669"/>
    <property type="project" value="UniProtKB-UniRule"/>
</dbReference>
<comment type="function">
    <text evidence="5">PPIases accelerate the folding of proteins. It catalyzes the cis-trans isomerization of proline imidic peptide bonds in oligopeptides.</text>
</comment>
<dbReference type="InterPro" id="IPR020892">
    <property type="entry name" value="Cyclophilin-type_PPIase_CS"/>
</dbReference>
<evidence type="ECO:0000313" key="8">
    <source>
        <dbReference type="EMBL" id="PRW58429.1"/>
    </source>
</evidence>
<dbReference type="EMBL" id="LHPG02000005">
    <property type="protein sequence ID" value="PRW58429.1"/>
    <property type="molecule type" value="Genomic_DNA"/>
</dbReference>
<dbReference type="InterPro" id="IPR002130">
    <property type="entry name" value="Cyclophilin-type_PPIase_dom"/>
</dbReference>
<evidence type="ECO:0000256" key="3">
    <source>
        <dbReference type="ARBA" id="ARBA00023110"/>
    </source>
</evidence>
<dbReference type="OrthoDB" id="193499at2759"/>
<evidence type="ECO:0000256" key="1">
    <source>
        <dbReference type="ARBA" id="ARBA00000971"/>
    </source>
</evidence>
<name>A0A2P6TWI5_CHLSO</name>
<dbReference type="GO" id="GO:0006457">
    <property type="term" value="P:protein folding"/>
    <property type="evidence" value="ECO:0007669"/>
    <property type="project" value="InterPro"/>
</dbReference>
<dbReference type="Proteomes" id="UP000239899">
    <property type="component" value="Unassembled WGS sequence"/>
</dbReference>
<proteinExistence type="inferred from homology"/>
<comment type="catalytic activity">
    <reaction evidence="1 5">
        <text>[protein]-peptidylproline (omega=180) = [protein]-peptidylproline (omega=0)</text>
        <dbReference type="Rhea" id="RHEA:16237"/>
        <dbReference type="Rhea" id="RHEA-COMP:10747"/>
        <dbReference type="Rhea" id="RHEA-COMP:10748"/>
        <dbReference type="ChEBI" id="CHEBI:83833"/>
        <dbReference type="ChEBI" id="CHEBI:83834"/>
        <dbReference type="EC" id="5.2.1.8"/>
    </reaction>
</comment>
<dbReference type="GO" id="GO:0016018">
    <property type="term" value="F:cyclosporin A binding"/>
    <property type="evidence" value="ECO:0007669"/>
    <property type="project" value="TreeGrafter"/>
</dbReference>
<feature type="domain" description="PPIase cyclophilin-type" evidence="7">
    <location>
        <begin position="48"/>
        <end position="196"/>
    </location>
</feature>
<dbReference type="PROSITE" id="PS00170">
    <property type="entry name" value="CSA_PPIASE_1"/>
    <property type="match status" value="1"/>
</dbReference>
<dbReference type="AlphaFoldDB" id="A0A2P6TWI5"/>
<evidence type="ECO:0000259" key="7">
    <source>
        <dbReference type="PROSITE" id="PS50072"/>
    </source>
</evidence>
<evidence type="ECO:0000256" key="4">
    <source>
        <dbReference type="ARBA" id="ARBA00023235"/>
    </source>
</evidence>
<comment type="caution">
    <text evidence="8">The sequence shown here is derived from an EMBL/GenBank/DDBJ whole genome shotgun (WGS) entry which is preliminary data.</text>
</comment>
<dbReference type="InterPro" id="IPR029000">
    <property type="entry name" value="Cyclophilin-like_dom_sf"/>
</dbReference>
<dbReference type="FunFam" id="2.40.100.10:FF:000013">
    <property type="entry name" value="Peptidyl-prolyl cis-trans isomerase"/>
    <property type="match status" value="1"/>
</dbReference>
<keyword evidence="9" id="KW-1185">Reference proteome</keyword>
<dbReference type="GO" id="GO:0005737">
    <property type="term" value="C:cytoplasm"/>
    <property type="evidence" value="ECO:0007669"/>
    <property type="project" value="TreeGrafter"/>
</dbReference>
<dbReference type="PANTHER" id="PTHR11071">
    <property type="entry name" value="PEPTIDYL-PROLYL CIS-TRANS ISOMERASE"/>
    <property type="match status" value="1"/>
</dbReference>
<protein>
    <recommendedName>
        <fullName evidence="5">Peptidyl-prolyl cis-trans isomerase</fullName>
        <shortName evidence="5">PPIase</shortName>
        <ecNumber evidence="5">5.2.1.8</ecNumber>
    </recommendedName>
</protein>
<evidence type="ECO:0000256" key="2">
    <source>
        <dbReference type="ARBA" id="ARBA00007365"/>
    </source>
</evidence>
<dbReference type="PANTHER" id="PTHR11071:SF558">
    <property type="entry name" value="YCF3-RELATED"/>
    <property type="match status" value="1"/>
</dbReference>
<feature type="region of interest" description="Disordered" evidence="6">
    <location>
        <begin position="1"/>
        <end position="29"/>
    </location>
</feature>
<dbReference type="STRING" id="3076.A0A2P6TWI5"/>
<comment type="similarity">
    <text evidence="2 5">Belongs to the cyclophilin-type PPIase family.</text>
</comment>
<keyword evidence="3 5" id="KW-0697">Rotamase</keyword>
<evidence type="ECO:0000256" key="5">
    <source>
        <dbReference type="RuleBase" id="RU363019"/>
    </source>
</evidence>
<accession>A0A2P6TWI5</accession>
<gene>
    <name evidence="8" type="ORF">C2E21_3269</name>
</gene>
<dbReference type="SUPFAM" id="SSF50891">
    <property type="entry name" value="Cyclophilin-like"/>
    <property type="match status" value="1"/>
</dbReference>
<dbReference type="EC" id="5.2.1.8" evidence="5"/>
<dbReference type="PROSITE" id="PS50072">
    <property type="entry name" value="CSA_PPIASE_2"/>
    <property type="match status" value="1"/>
</dbReference>
<evidence type="ECO:0000256" key="6">
    <source>
        <dbReference type="SAM" id="MobiDB-lite"/>
    </source>
</evidence>
<sequence>MGAGGSKPEDIAKLAQNDGGYKPPLGPPNPENPIVWFDMRLGRYGDATPLGRIEIEVKQDICPKTAENFIQLAQAPPGKGYKASRFHRVIPTFMCQGGDFTADNGTGGYSIYGSRFADENFQLRHLGPGVLSMANAGPNTNGSQFFLCVAQTPWLDGKHVVFGQVVSGYGVVKAMEACGSRSGQTAFDVMIADCGVKGGNTGGASTTTAALQAPAAPAPRSRGKAAALAQPRMAAQLCLQRSAALQGRAVAAARRQSHAARAVVAPRARAIAMV</sequence>
<dbReference type="Gene3D" id="2.40.100.10">
    <property type="entry name" value="Cyclophilin-like"/>
    <property type="match status" value="1"/>
</dbReference>
<evidence type="ECO:0000313" key="9">
    <source>
        <dbReference type="Proteomes" id="UP000239899"/>
    </source>
</evidence>
<keyword evidence="4 5" id="KW-0413">Isomerase</keyword>
<dbReference type="PRINTS" id="PR00153">
    <property type="entry name" value="CSAPPISMRASE"/>
</dbReference>